<dbReference type="Proteomes" id="UP000824596">
    <property type="component" value="Unassembled WGS sequence"/>
</dbReference>
<evidence type="ECO:0000256" key="1">
    <source>
        <dbReference type="SAM" id="MobiDB-lite"/>
    </source>
</evidence>
<protein>
    <submittedName>
        <fullName evidence="4">GLEYA domain-containing protein</fullName>
    </submittedName>
</protein>
<dbReference type="AlphaFoldDB" id="A0A9P8MUY4"/>
<dbReference type="InterPro" id="IPR018871">
    <property type="entry name" value="GLEYA_adhesin_domain"/>
</dbReference>
<keyword evidence="2" id="KW-0732">Signal</keyword>
<sequence>MLSKTVFFVALIGSGLATPAKAGTLDQPSEDPYSDAPPESNSYDPPQPTNHGNHHSCEGSPQPTKHGHHHSPQPTKHAHHHSHGDCKKPKCGRPGIKYKKYTNPFVSDNSPDYTSFDISYFPTQTPIEQGTVDRIIVTSSPPIAIEYTTYIYACKSGVYEFYSPGTDDITLAWFGKDHVRNPTRENVDIQQTYFGTAESKNEPKTVKKHIKAGTYYPILVWYGNTGGPALLELRITEPGGTPVKAAGSFNKGPQLRTRACGADEGRY</sequence>
<feature type="compositionally biased region" description="Basic residues" evidence="1">
    <location>
        <begin position="65"/>
        <end position="82"/>
    </location>
</feature>
<proteinExistence type="predicted"/>
<feature type="chain" id="PRO_5040140595" evidence="2">
    <location>
        <begin position="23"/>
        <end position="267"/>
    </location>
</feature>
<evidence type="ECO:0000313" key="5">
    <source>
        <dbReference type="Proteomes" id="UP000824596"/>
    </source>
</evidence>
<reference evidence="4" key="1">
    <citation type="submission" date="2021-09" db="EMBL/GenBank/DDBJ databases">
        <title>A high-quality genome of the endoparasitic fungus Hirsutella rhossiliensis with a comparison of Hirsutella genomes reveals transposable elements contributing to genome size variation.</title>
        <authorList>
            <person name="Lin R."/>
            <person name="Jiao Y."/>
            <person name="Sun X."/>
            <person name="Ling J."/>
            <person name="Xie B."/>
            <person name="Cheng X."/>
        </authorList>
    </citation>
    <scope>NUCLEOTIDE SEQUENCE</scope>
    <source>
        <strain evidence="4">HR02</strain>
    </source>
</reference>
<feature type="signal peptide" evidence="2">
    <location>
        <begin position="1"/>
        <end position="22"/>
    </location>
</feature>
<name>A0A9P8MUY4_9HYPO</name>
<dbReference type="GeneID" id="68356086"/>
<dbReference type="InterPro" id="IPR037524">
    <property type="entry name" value="PA14/GLEYA"/>
</dbReference>
<evidence type="ECO:0000313" key="4">
    <source>
        <dbReference type="EMBL" id="KAH0961877.1"/>
    </source>
</evidence>
<dbReference type="Pfam" id="PF10528">
    <property type="entry name" value="GLEYA"/>
    <property type="match status" value="1"/>
</dbReference>
<feature type="domain" description="PA14" evidence="3">
    <location>
        <begin position="91"/>
        <end position="249"/>
    </location>
</feature>
<organism evidence="4 5">
    <name type="scientific">Hirsutella rhossiliensis</name>
    <dbReference type="NCBI Taxonomy" id="111463"/>
    <lineage>
        <taxon>Eukaryota</taxon>
        <taxon>Fungi</taxon>
        <taxon>Dikarya</taxon>
        <taxon>Ascomycota</taxon>
        <taxon>Pezizomycotina</taxon>
        <taxon>Sordariomycetes</taxon>
        <taxon>Hypocreomycetidae</taxon>
        <taxon>Hypocreales</taxon>
        <taxon>Ophiocordycipitaceae</taxon>
        <taxon>Hirsutella</taxon>
    </lineage>
</organism>
<dbReference type="EMBL" id="JAIZPD010000007">
    <property type="protein sequence ID" value="KAH0961877.1"/>
    <property type="molecule type" value="Genomic_DNA"/>
</dbReference>
<dbReference type="OrthoDB" id="4388755at2759"/>
<evidence type="ECO:0000259" key="3">
    <source>
        <dbReference type="PROSITE" id="PS51820"/>
    </source>
</evidence>
<dbReference type="Gene3D" id="2.60.120.1560">
    <property type="match status" value="1"/>
</dbReference>
<feature type="region of interest" description="Disordered" evidence="1">
    <location>
        <begin position="19"/>
        <end position="91"/>
    </location>
</feature>
<dbReference type="PROSITE" id="PS51820">
    <property type="entry name" value="PA14"/>
    <property type="match status" value="1"/>
</dbReference>
<comment type="caution">
    <text evidence="4">The sequence shown here is derived from an EMBL/GenBank/DDBJ whole genome shotgun (WGS) entry which is preliminary data.</text>
</comment>
<accession>A0A9P8MUY4</accession>
<keyword evidence="5" id="KW-1185">Reference proteome</keyword>
<dbReference type="RefSeq" id="XP_044719390.1">
    <property type="nucleotide sequence ID" value="XM_044865428.1"/>
</dbReference>
<gene>
    <name evidence="4" type="ORF">HRG_06957</name>
</gene>
<evidence type="ECO:0000256" key="2">
    <source>
        <dbReference type="SAM" id="SignalP"/>
    </source>
</evidence>